<reference evidence="1" key="1">
    <citation type="journal article" date="2005" name="PLoS Biol.">
        <title>The genomes of Oryza sativa: a history of duplications.</title>
        <authorList>
            <person name="Yu J."/>
            <person name="Wang J."/>
            <person name="Lin W."/>
            <person name="Li S."/>
            <person name="Li H."/>
            <person name="Zhou J."/>
            <person name="Ni P."/>
            <person name="Dong W."/>
            <person name="Hu S."/>
            <person name="Zeng C."/>
            <person name="Zhang J."/>
            <person name="Zhang Y."/>
            <person name="Li R."/>
            <person name="Xu Z."/>
            <person name="Li S."/>
            <person name="Li X."/>
            <person name="Zheng H."/>
            <person name="Cong L."/>
            <person name="Lin L."/>
            <person name="Yin J."/>
            <person name="Geng J."/>
            <person name="Li G."/>
            <person name="Shi J."/>
            <person name="Liu J."/>
            <person name="Lv H."/>
            <person name="Li J."/>
            <person name="Wang J."/>
            <person name="Deng Y."/>
            <person name="Ran L."/>
            <person name="Shi X."/>
            <person name="Wang X."/>
            <person name="Wu Q."/>
            <person name="Li C."/>
            <person name="Ren X."/>
            <person name="Wang J."/>
            <person name="Wang X."/>
            <person name="Li D."/>
            <person name="Liu D."/>
            <person name="Zhang X."/>
            <person name="Ji Z."/>
            <person name="Zhao W."/>
            <person name="Sun Y."/>
            <person name="Zhang Z."/>
            <person name="Bao J."/>
            <person name="Han Y."/>
            <person name="Dong L."/>
            <person name="Ji J."/>
            <person name="Chen P."/>
            <person name="Wu S."/>
            <person name="Liu J."/>
            <person name="Xiao Y."/>
            <person name="Bu D."/>
            <person name="Tan J."/>
            <person name="Yang L."/>
            <person name="Ye C."/>
            <person name="Zhang J."/>
            <person name="Xu J."/>
            <person name="Zhou Y."/>
            <person name="Yu Y."/>
            <person name="Zhang B."/>
            <person name="Zhuang S."/>
            <person name="Wei H."/>
            <person name="Liu B."/>
            <person name="Lei M."/>
            <person name="Yu H."/>
            <person name="Li Y."/>
            <person name="Xu H."/>
            <person name="Wei S."/>
            <person name="He X."/>
            <person name="Fang L."/>
            <person name="Zhang Z."/>
            <person name="Zhang Y."/>
            <person name="Huang X."/>
            <person name="Su Z."/>
            <person name="Tong W."/>
            <person name="Li J."/>
            <person name="Tong Z."/>
            <person name="Li S."/>
            <person name="Ye J."/>
            <person name="Wang L."/>
            <person name="Fang L."/>
            <person name="Lei T."/>
            <person name="Chen C."/>
            <person name="Chen H."/>
            <person name="Xu Z."/>
            <person name="Li H."/>
            <person name="Huang H."/>
            <person name="Zhang F."/>
            <person name="Xu H."/>
            <person name="Li N."/>
            <person name="Zhao C."/>
            <person name="Li S."/>
            <person name="Dong L."/>
            <person name="Huang Y."/>
            <person name="Li L."/>
            <person name="Xi Y."/>
            <person name="Qi Q."/>
            <person name="Li W."/>
            <person name="Zhang B."/>
            <person name="Hu W."/>
            <person name="Zhang Y."/>
            <person name="Tian X."/>
            <person name="Jiao Y."/>
            <person name="Liang X."/>
            <person name="Jin J."/>
            <person name="Gao L."/>
            <person name="Zheng W."/>
            <person name="Hao B."/>
            <person name="Liu S."/>
            <person name="Wang W."/>
            <person name="Yuan L."/>
            <person name="Cao M."/>
            <person name="McDermott J."/>
            <person name="Samudrala R."/>
            <person name="Wang J."/>
            <person name="Wong G.K."/>
            <person name="Yang H."/>
        </authorList>
    </citation>
    <scope>NUCLEOTIDE SEQUENCE [LARGE SCALE GENOMIC DNA]</scope>
</reference>
<proteinExistence type="predicted"/>
<name>A3BJW2_ORYSJ</name>
<reference evidence="1" key="2">
    <citation type="submission" date="2008-12" db="EMBL/GenBank/DDBJ databases">
        <title>Improved gene annotation of the rice (Oryza sativa) genomes.</title>
        <authorList>
            <person name="Wang J."/>
            <person name="Li R."/>
            <person name="Fan W."/>
            <person name="Huang Q."/>
            <person name="Zhang J."/>
            <person name="Zhou Y."/>
            <person name="Hu Y."/>
            <person name="Zi S."/>
            <person name="Li J."/>
            <person name="Ni P."/>
            <person name="Zheng H."/>
            <person name="Zhang Y."/>
            <person name="Zhao M."/>
            <person name="Hao Q."/>
            <person name="McDermott J."/>
            <person name="Samudrala R."/>
            <person name="Kristiansen K."/>
            <person name="Wong G.K.-S."/>
        </authorList>
    </citation>
    <scope>NUCLEOTIDE SEQUENCE</scope>
</reference>
<accession>A3BJW2</accession>
<organism evidence="1">
    <name type="scientific">Oryza sativa subsp. japonica</name>
    <name type="common">Rice</name>
    <dbReference type="NCBI Taxonomy" id="39947"/>
    <lineage>
        <taxon>Eukaryota</taxon>
        <taxon>Viridiplantae</taxon>
        <taxon>Streptophyta</taxon>
        <taxon>Embryophyta</taxon>
        <taxon>Tracheophyta</taxon>
        <taxon>Spermatophyta</taxon>
        <taxon>Magnoliopsida</taxon>
        <taxon>Liliopsida</taxon>
        <taxon>Poales</taxon>
        <taxon>Poaceae</taxon>
        <taxon>BOP clade</taxon>
        <taxon>Oryzoideae</taxon>
        <taxon>Oryzeae</taxon>
        <taxon>Oryzinae</taxon>
        <taxon>Oryza</taxon>
        <taxon>Oryza sativa</taxon>
    </lineage>
</organism>
<sequence>MADVDALYPMQSAPVTHLTGDIAEELYADTTSLWEKLCDNIARSREDMMSALDRMQWKFKRIMPGGIV</sequence>
<evidence type="ECO:0000313" key="1">
    <source>
        <dbReference type="EMBL" id="EAZ39851.1"/>
    </source>
</evidence>
<protein>
    <submittedName>
        <fullName evidence="1">Uncharacterized protein</fullName>
    </submittedName>
</protein>
<gene>
    <name evidence="1" type="ORF">OsJ_24291</name>
</gene>
<dbReference type="AlphaFoldDB" id="A3BJW2"/>
<dbReference type="Proteomes" id="UP000007752">
    <property type="component" value="Chromosome 7"/>
</dbReference>
<dbReference type="EMBL" id="CM000144">
    <property type="protein sequence ID" value="EAZ39851.1"/>
    <property type="molecule type" value="Genomic_DNA"/>
</dbReference>